<accession>A0A6J5D3Y0</accession>
<reference evidence="1 2" key="1">
    <citation type="submission" date="2020-04" db="EMBL/GenBank/DDBJ databases">
        <authorList>
            <person name="De Canck E."/>
        </authorList>
    </citation>
    <scope>NUCLEOTIDE SEQUENCE [LARGE SCALE GENOMIC DNA]</scope>
    <source>
        <strain evidence="1 2">LMG 29542</strain>
    </source>
</reference>
<protein>
    <submittedName>
        <fullName evidence="1">Uncharacterized protein</fullName>
    </submittedName>
</protein>
<keyword evidence="2" id="KW-1185">Reference proteome</keyword>
<dbReference type="EMBL" id="CADIKH010000002">
    <property type="protein sequence ID" value="CAB3747326.1"/>
    <property type="molecule type" value="Genomic_DNA"/>
</dbReference>
<organism evidence="1 2">
    <name type="scientific">Paraburkholderia humisilvae</name>
    <dbReference type="NCBI Taxonomy" id="627669"/>
    <lineage>
        <taxon>Bacteria</taxon>
        <taxon>Pseudomonadati</taxon>
        <taxon>Pseudomonadota</taxon>
        <taxon>Betaproteobacteria</taxon>
        <taxon>Burkholderiales</taxon>
        <taxon>Burkholderiaceae</taxon>
        <taxon>Paraburkholderia</taxon>
    </lineage>
</organism>
<dbReference type="AlphaFoldDB" id="A0A6J5D3Y0"/>
<gene>
    <name evidence="1" type="ORF">LMG29542_00406</name>
</gene>
<sequence>MLYPLLGGDAAELQGRGANQTSLGGSALKNKKNPRMARGFDRLWVGVEWRFDRLFRAPLAGSGYRANDD</sequence>
<dbReference type="RefSeq" id="WP_217477832.1">
    <property type="nucleotide sequence ID" value="NZ_CADIKH010000002.1"/>
</dbReference>
<evidence type="ECO:0000313" key="2">
    <source>
        <dbReference type="Proteomes" id="UP000494363"/>
    </source>
</evidence>
<name>A0A6J5D3Y0_9BURK</name>
<evidence type="ECO:0000313" key="1">
    <source>
        <dbReference type="EMBL" id="CAB3747326.1"/>
    </source>
</evidence>
<dbReference type="Proteomes" id="UP000494363">
    <property type="component" value="Unassembled WGS sequence"/>
</dbReference>
<proteinExistence type="predicted"/>